<dbReference type="GO" id="GO:0003677">
    <property type="term" value="F:DNA binding"/>
    <property type="evidence" value="ECO:0007669"/>
    <property type="project" value="InterPro"/>
</dbReference>
<evidence type="ECO:0000259" key="2">
    <source>
        <dbReference type="PROSITE" id="PS51898"/>
    </source>
</evidence>
<accession>A0A0E3WVK0</accession>
<protein>
    <recommendedName>
        <fullName evidence="2">Tyr recombinase domain-containing protein</fullName>
    </recommendedName>
</protein>
<proteinExistence type="predicted"/>
<dbReference type="HOGENOM" id="CLU_1478915_0_0_2"/>
<dbReference type="RefSeq" id="WP_048138777.1">
    <property type="nucleotide sequence ID" value="NZ_CP009516.1"/>
</dbReference>
<dbReference type="InterPro" id="IPR002104">
    <property type="entry name" value="Integrase_catalytic"/>
</dbReference>
<dbReference type="AlphaFoldDB" id="A0A0E3WVK0"/>
<sequence>MLKQRVEYDKRGKATGYIFICRAVPSQYIEIRKTNVREAEELRKLDTHTIQKIYRELNERARMSSPYGERNLVRSHNLRKFFNSTLLANGCDIFTTDFMMGHKIDSTRDAYFRADPKALREKYENYIPYLTIQKEIDISESPEFIKLKSENEVLARETAKATVERVEIQNLKKRIKKGKRFT</sequence>
<gene>
    <name evidence="3" type="ORF">MSHOH_1517</name>
</gene>
<dbReference type="Pfam" id="PF00589">
    <property type="entry name" value="Phage_integrase"/>
    <property type="match status" value="1"/>
</dbReference>
<dbReference type="KEGG" id="mhor:MSHOH_1517"/>
<dbReference type="OrthoDB" id="142712at2157"/>
<dbReference type="InterPro" id="IPR011010">
    <property type="entry name" value="DNA_brk_join_enz"/>
</dbReference>
<evidence type="ECO:0000313" key="4">
    <source>
        <dbReference type="Proteomes" id="UP000033101"/>
    </source>
</evidence>
<evidence type="ECO:0000313" key="3">
    <source>
        <dbReference type="EMBL" id="AKB78000.1"/>
    </source>
</evidence>
<dbReference type="InterPro" id="IPR013762">
    <property type="entry name" value="Integrase-like_cat_sf"/>
</dbReference>
<dbReference type="PATRIC" id="fig|1434110.4.peg.1901"/>
<dbReference type="SUPFAM" id="SSF56349">
    <property type="entry name" value="DNA breaking-rejoining enzymes"/>
    <property type="match status" value="1"/>
</dbReference>
<dbReference type="Proteomes" id="UP000033101">
    <property type="component" value="Chromosome"/>
</dbReference>
<feature type="domain" description="Tyr recombinase" evidence="2">
    <location>
        <begin position="1"/>
        <end position="124"/>
    </location>
</feature>
<dbReference type="PROSITE" id="PS51898">
    <property type="entry name" value="TYR_RECOMBINASE"/>
    <property type="match status" value="1"/>
</dbReference>
<dbReference type="GeneID" id="24830724"/>
<dbReference type="GO" id="GO:0015074">
    <property type="term" value="P:DNA integration"/>
    <property type="evidence" value="ECO:0007669"/>
    <property type="project" value="InterPro"/>
</dbReference>
<dbReference type="EMBL" id="CP009516">
    <property type="protein sequence ID" value="AKB78000.1"/>
    <property type="molecule type" value="Genomic_DNA"/>
</dbReference>
<organism evidence="3 4">
    <name type="scientific">Methanosarcina horonobensis HB-1 = JCM 15518</name>
    <dbReference type="NCBI Taxonomy" id="1434110"/>
    <lineage>
        <taxon>Archaea</taxon>
        <taxon>Methanobacteriati</taxon>
        <taxon>Methanobacteriota</taxon>
        <taxon>Stenosarchaea group</taxon>
        <taxon>Methanomicrobia</taxon>
        <taxon>Methanosarcinales</taxon>
        <taxon>Methanosarcinaceae</taxon>
        <taxon>Methanosarcina</taxon>
    </lineage>
</organism>
<dbReference type="GO" id="GO:0006310">
    <property type="term" value="P:DNA recombination"/>
    <property type="evidence" value="ECO:0007669"/>
    <property type="project" value="UniProtKB-KW"/>
</dbReference>
<evidence type="ECO:0000256" key="1">
    <source>
        <dbReference type="ARBA" id="ARBA00023172"/>
    </source>
</evidence>
<reference evidence="3 4" key="1">
    <citation type="submission" date="2014-07" db="EMBL/GenBank/DDBJ databases">
        <title>Methanogenic archaea and the global carbon cycle.</title>
        <authorList>
            <person name="Henriksen J.R."/>
            <person name="Luke J."/>
            <person name="Reinhart S."/>
            <person name="Benedict M.N."/>
            <person name="Youngblut N.D."/>
            <person name="Metcalf M.E."/>
            <person name="Whitaker R.J."/>
            <person name="Metcalf W.W."/>
        </authorList>
    </citation>
    <scope>NUCLEOTIDE SEQUENCE [LARGE SCALE GENOMIC DNA]</scope>
    <source>
        <strain evidence="3 4">HB-1</strain>
    </source>
</reference>
<keyword evidence="4" id="KW-1185">Reference proteome</keyword>
<name>A0A0E3WVK0_9EURY</name>
<keyword evidence="1" id="KW-0233">DNA recombination</keyword>
<dbReference type="Gene3D" id="1.10.443.10">
    <property type="entry name" value="Intergrase catalytic core"/>
    <property type="match status" value="1"/>
</dbReference>